<evidence type="ECO:0000256" key="13">
    <source>
        <dbReference type="SAM" id="MobiDB-lite"/>
    </source>
</evidence>
<keyword evidence="9" id="KW-0539">Nucleus</keyword>
<keyword evidence="6 11" id="KW-0227">DNA damage</keyword>
<dbReference type="CDD" id="cd07969">
    <property type="entry name" value="OBF_DNA_ligase_I"/>
    <property type="match status" value="1"/>
</dbReference>
<dbReference type="GO" id="GO:0005524">
    <property type="term" value="F:ATP binding"/>
    <property type="evidence" value="ECO:0007669"/>
    <property type="project" value="UniProtKB-KW"/>
</dbReference>
<dbReference type="Pfam" id="PF04679">
    <property type="entry name" value="DNA_ligase_A_C"/>
    <property type="match status" value="1"/>
</dbReference>
<dbReference type="Gene3D" id="3.30.1490.70">
    <property type="match status" value="1"/>
</dbReference>
<dbReference type="FunFam" id="3.30.470.30:FF:000002">
    <property type="entry name" value="DNA ligase"/>
    <property type="match status" value="1"/>
</dbReference>
<evidence type="ECO:0000256" key="10">
    <source>
        <dbReference type="ARBA" id="ARBA00034003"/>
    </source>
</evidence>
<dbReference type="SUPFAM" id="SSF50249">
    <property type="entry name" value="Nucleic acid-binding proteins"/>
    <property type="match status" value="1"/>
</dbReference>
<evidence type="ECO:0000256" key="3">
    <source>
        <dbReference type="ARBA" id="ARBA00022598"/>
    </source>
</evidence>
<dbReference type="EMBL" id="JRKL02001194">
    <property type="protein sequence ID" value="KAF3965419.1"/>
    <property type="molecule type" value="Genomic_DNA"/>
</dbReference>
<keyword evidence="5 11" id="KW-0547">Nucleotide-binding</keyword>
<feature type="region of interest" description="Disordered" evidence="13">
    <location>
        <begin position="592"/>
        <end position="652"/>
    </location>
</feature>
<evidence type="ECO:0000256" key="9">
    <source>
        <dbReference type="ARBA" id="ARBA00023242"/>
    </source>
</evidence>
<dbReference type="NCBIfam" id="TIGR00574">
    <property type="entry name" value="dnl1"/>
    <property type="match status" value="1"/>
</dbReference>
<dbReference type="PANTHER" id="PTHR45674:SF9">
    <property type="entry name" value="DNA LIGASE 3"/>
    <property type="match status" value="1"/>
</dbReference>
<dbReference type="Pfam" id="PF04675">
    <property type="entry name" value="DNA_ligase_A_N"/>
    <property type="match status" value="1"/>
</dbReference>
<dbReference type="GO" id="GO:0006281">
    <property type="term" value="P:DNA repair"/>
    <property type="evidence" value="ECO:0007669"/>
    <property type="project" value="UniProtKB-KW"/>
</dbReference>
<dbReference type="Gene3D" id="3.60.15.10">
    <property type="entry name" value="Ribonuclease Z/Hydroxyacylglutathione hydrolase-like"/>
    <property type="match status" value="1"/>
</dbReference>
<evidence type="ECO:0000313" key="16">
    <source>
        <dbReference type="Proteomes" id="UP000737018"/>
    </source>
</evidence>
<dbReference type="Gene3D" id="2.40.50.140">
    <property type="entry name" value="Nucleic acid-binding proteins"/>
    <property type="match status" value="1"/>
</dbReference>
<dbReference type="SUPFAM" id="SSF56091">
    <property type="entry name" value="DNA ligase/mRNA capping enzyme, catalytic domain"/>
    <property type="match status" value="1"/>
</dbReference>
<dbReference type="InterPro" id="IPR011084">
    <property type="entry name" value="DRMBL"/>
</dbReference>
<dbReference type="Gene3D" id="3.30.470.30">
    <property type="entry name" value="DNA ligase/mRNA capping enzyme"/>
    <property type="match status" value="1"/>
</dbReference>
<evidence type="ECO:0000256" key="8">
    <source>
        <dbReference type="ARBA" id="ARBA00023204"/>
    </source>
</evidence>
<keyword evidence="4" id="KW-0235">DNA replication</keyword>
<dbReference type="InterPro" id="IPR000977">
    <property type="entry name" value="DNA_ligase_ATP-dep"/>
</dbReference>
<dbReference type="CDD" id="cd16273">
    <property type="entry name" value="SNM1A-1C-like_MBL-fold"/>
    <property type="match status" value="1"/>
</dbReference>
<reference evidence="15" key="1">
    <citation type="submission" date="2020-03" db="EMBL/GenBank/DDBJ databases">
        <title>Castanea mollissima Vanexum genome sequencing.</title>
        <authorList>
            <person name="Staton M."/>
        </authorList>
    </citation>
    <scope>NUCLEOTIDE SEQUENCE</scope>
    <source>
        <tissue evidence="15">Leaf</tissue>
    </source>
</reference>
<evidence type="ECO:0000256" key="6">
    <source>
        <dbReference type="ARBA" id="ARBA00022763"/>
    </source>
</evidence>
<dbReference type="CDD" id="cd07900">
    <property type="entry name" value="Adenylation_DNA_ligase_I_Euk"/>
    <property type="match status" value="1"/>
</dbReference>
<gene>
    <name evidence="15" type="ORF">CMV_010386</name>
</gene>
<dbReference type="Pfam" id="PF01068">
    <property type="entry name" value="DNA_ligase_A_M"/>
    <property type="match status" value="1"/>
</dbReference>
<keyword evidence="7 11" id="KW-0067">ATP-binding</keyword>
<dbReference type="GO" id="GO:0005634">
    <property type="term" value="C:nucleus"/>
    <property type="evidence" value="ECO:0007669"/>
    <property type="project" value="UniProtKB-SubCell"/>
</dbReference>
<dbReference type="Gene3D" id="1.10.3260.10">
    <property type="entry name" value="DNA ligase, ATP-dependent, N-terminal domain"/>
    <property type="match status" value="1"/>
</dbReference>
<dbReference type="OrthoDB" id="206088at2759"/>
<evidence type="ECO:0000256" key="1">
    <source>
        <dbReference type="ARBA" id="ARBA00004123"/>
    </source>
</evidence>
<comment type="catalytic activity">
    <reaction evidence="10 11">
        <text>ATP + (deoxyribonucleotide)n-3'-hydroxyl + 5'-phospho-(deoxyribonucleotide)m = (deoxyribonucleotide)n+m + AMP + diphosphate.</text>
        <dbReference type="EC" id="6.5.1.1"/>
    </reaction>
</comment>
<dbReference type="SUPFAM" id="SSF56281">
    <property type="entry name" value="Metallo-hydrolase/oxidoreductase"/>
    <property type="match status" value="1"/>
</dbReference>
<dbReference type="FunFam" id="2.40.50.140:FF:000220">
    <property type="entry name" value="DNA ligase"/>
    <property type="match status" value="1"/>
</dbReference>
<dbReference type="Pfam" id="PF07522">
    <property type="entry name" value="DRMBL"/>
    <property type="match status" value="1"/>
</dbReference>
<dbReference type="InterPro" id="IPR012309">
    <property type="entry name" value="DNA_ligase_ATP-dep_C"/>
</dbReference>
<dbReference type="PROSITE" id="PS50160">
    <property type="entry name" value="DNA_LIGASE_A3"/>
    <property type="match status" value="1"/>
</dbReference>
<dbReference type="InterPro" id="IPR012308">
    <property type="entry name" value="DNA_ligase_ATP-dep_N"/>
</dbReference>
<dbReference type="GO" id="GO:0003910">
    <property type="term" value="F:DNA ligase (ATP) activity"/>
    <property type="evidence" value="ECO:0007669"/>
    <property type="project" value="UniProtKB-EC"/>
</dbReference>
<keyword evidence="16" id="KW-1185">Reference proteome</keyword>
<evidence type="ECO:0000313" key="15">
    <source>
        <dbReference type="EMBL" id="KAF3965419.1"/>
    </source>
</evidence>
<dbReference type="GO" id="GO:0006273">
    <property type="term" value="P:lagging strand elongation"/>
    <property type="evidence" value="ECO:0007669"/>
    <property type="project" value="TreeGrafter"/>
</dbReference>
<dbReference type="PROSITE" id="PS00697">
    <property type="entry name" value="DNA_LIGASE_A1"/>
    <property type="match status" value="1"/>
</dbReference>
<dbReference type="GO" id="GO:0071897">
    <property type="term" value="P:DNA biosynthetic process"/>
    <property type="evidence" value="ECO:0007669"/>
    <property type="project" value="InterPro"/>
</dbReference>
<dbReference type="PANTHER" id="PTHR45674">
    <property type="entry name" value="DNA LIGASE 1/3 FAMILY MEMBER"/>
    <property type="match status" value="1"/>
</dbReference>
<dbReference type="InterPro" id="IPR050191">
    <property type="entry name" value="ATP-dep_DNA_ligase"/>
</dbReference>
<dbReference type="InterPro" id="IPR012340">
    <property type="entry name" value="NA-bd_OB-fold"/>
</dbReference>
<dbReference type="EC" id="6.5.1.1" evidence="11"/>
<dbReference type="SUPFAM" id="SSF117018">
    <property type="entry name" value="ATP-dependent DNA ligase DNA-binding domain"/>
    <property type="match status" value="1"/>
</dbReference>
<dbReference type="FunFam" id="3.40.50.12650:FF:000006">
    <property type="entry name" value="DNA ligase"/>
    <property type="match status" value="1"/>
</dbReference>
<keyword evidence="3 11" id="KW-0436">Ligase</keyword>
<dbReference type="InterPro" id="IPR012310">
    <property type="entry name" value="DNA_ligase_ATP-dep_cent"/>
</dbReference>
<evidence type="ECO:0000259" key="14">
    <source>
        <dbReference type="PROSITE" id="PS50160"/>
    </source>
</evidence>
<evidence type="ECO:0000256" key="4">
    <source>
        <dbReference type="ARBA" id="ARBA00022705"/>
    </source>
</evidence>
<feature type="compositionally biased region" description="Basic and acidic residues" evidence="13">
    <location>
        <begin position="431"/>
        <end position="443"/>
    </location>
</feature>
<comment type="subcellular location">
    <subcellularLocation>
        <location evidence="1">Nucleus</location>
    </subcellularLocation>
</comment>
<feature type="region of interest" description="Disordered" evidence="13">
    <location>
        <begin position="422"/>
        <end position="465"/>
    </location>
</feature>
<dbReference type="InterPro" id="IPR016059">
    <property type="entry name" value="DNA_ligase_ATP-dep_CS"/>
</dbReference>
<evidence type="ECO:0000256" key="5">
    <source>
        <dbReference type="ARBA" id="ARBA00022741"/>
    </source>
</evidence>
<feature type="compositionally biased region" description="Basic and acidic residues" evidence="13">
    <location>
        <begin position="606"/>
        <end position="616"/>
    </location>
</feature>
<name>A0A8J4RIE3_9ROSI</name>
<keyword evidence="11" id="KW-0233">DNA recombination</keyword>
<evidence type="ECO:0000256" key="7">
    <source>
        <dbReference type="ARBA" id="ARBA00022840"/>
    </source>
</evidence>
<evidence type="ECO:0000256" key="12">
    <source>
        <dbReference type="RuleBase" id="RU004196"/>
    </source>
</evidence>
<accession>A0A8J4RIE3</accession>
<dbReference type="GO" id="GO:0003677">
    <property type="term" value="F:DNA binding"/>
    <property type="evidence" value="ECO:0007669"/>
    <property type="project" value="InterPro"/>
</dbReference>
<organism evidence="15 16">
    <name type="scientific">Castanea mollissima</name>
    <name type="common">Chinese chestnut</name>
    <dbReference type="NCBI Taxonomy" id="60419"/>
    <lineage>
        <taxon>Eukaryota</taxon>
        <taxon>Viridiplantae</taxon>
        <taxon>Streptophyta</taxon>
        <taxon>Embryophyta</taxon>
        <taxon>Tracheophyta</taxon>
        <taxon>Spermatophyta</taxon>
        <taxon>Magnoliopsida</taxon>
        <taxon>eudicotyledons</taxon>
        <taxon>Gunneridae</taxon>
        <taxon>Pentapetalae</taxon>
        <taxon>rosids</taxon>
        <taxon>fabids</taxon>
        <taxon>Fagales</taxon>
        <taxon>Fagaceae</taxon>
        <taxon>Castanea</taxon>
    </lineage>
</organism>
<sequence length="1441" mass="160737">MASSSSSSKTLLTLDSSHLFLAALESQSLLPPPSPLSVSSASLPPSKRIPNTRFLVDAFRSDSDSSFSVSYFLSHFHSDHYAGLSPTWSKGIIFSSPTTALLLTRVLKLPSPFIFPLPLRQTVVIDGCQITLIDANHCPGAVQFLFNIPGPNGGRYVHTGDFRFSDSMRFDSFLTQFIGSDAVFLDTTYCNPKFAFPSQDESIDYVVSVIDRVGAGGDCSLRGVLFLVATYVVGKERILLEIARRCNRKIHVDARKMEVLRVLGYGETGLFTEDVCESDVHVVGWNVLGETWPYFRPNFVKMKEIMEERGYSKVVGFVPTGWTYEVKRNKFAVRTKDSFEIHLVPYSEHSNCYELREYVKLLKPKRVIPTVGLDVENLDSKHADKMQKHFAGLVDEMANKQEFLRGFYRGSCEVVHKVERDASTNEELDKENEIKETKAKGSDINDPGFALDNSSSPKEPGTQDPVVLNDEEISSLEQSSSQDPVMLNDEDMEKLVQELRDCLPTWVTHNQIVDLISSSGRNIVEAVSNFYERETEFHEQVLTSTATTSVSTSQSSSLNDSVSLSKAGFVMSSPFGSLDNALSKVYKPANLKHSRKSNISPGKGKGTIDNKPDKKVKVNSIKSGTSPGKRKVNVENKKNKKANSKLESGGSKQSTITSFFSKVLPDVSEGGKVGTLFEQSPIDENQLPDDSAKFYRDEIDQFIQIINGNESSRSCAATILGKTKGDISKALDIYFCNHEDDLGDFNKSVLVQSSVNNCSRGQKKNVLEKEHVPDISLQITLTKDVDATPVSLPPEKYNPIEHACWRSGQPAPYIHLARTFDQLEDEKGKIKATSMLCNMFRSLLVLSPEDVLPSVYLCTNKIAADHENIELNIGGSLVSSALEEACGTNRTKLKEMYNKIGDLGDVAQECRQTQTLLAPPSPLLIRDVFSALRKISVQTGSGSTVRKKNIIVNLMCSCREKEMKFLVRTLVRNLRIGAMMRTVLPALAQAVVFNFSPNFYHEGKVDNLKENLQFLSATVVEAYNILPNLDLVVPSLMNKGVKFSSSTLSMVPGIPIKPMLAKITNGVPQALKLFQNKAFSCEYKYDGQRAQIHRLVDGTVRIFSRNGDETTSRFPDVINIIKESCRPAAMTFILDAEVVAVDRKNGFKLMSFQELSSRGRGSKDNLITVDSIKVDICVFVFDIMFANGQQLLGFSLRERRKYLKDLFHDEKLGYFEYAKEMTVEADDACLTNEVTLNRISSFLEDAFRSSCEGLVVKLLDFNAEYSPSKRTDTWLKVKRDYVEGLCDSLDLVPIGAWHGNGRKAGWYSPFLMACYNPDTEDFQSVCRVMSGFSDSFYIEMKDFFSGDKILSKKPPYYQTAEVPDKWFSPELVWQIRGADFTLSPVHQAAIGLVHPSRGISIRFPRFISPVSDRNPEESSTAADIAEMFQSQTRKMDVTSEA</sequence>
<evidence type="ECO:0000256" key="2">
    <source>
        <dbReference type="ARBA" id="ARBA00007572"/>
    </source>
</evidence>
<dbReference type="Proteomes" id="UP000737018">
    <property type="component" value="Unassembled WGS sequence"/>
</dbReference>
<proteinExistence type="inferred from homology"/>
<comment type="similarity">
    <text evidence="2 12">Belongs to the ATP-dependent DNA ligase family.</text>
</comment>
<dbReference type="InterPro" id="IPR036599">
    <property type="entry name" value="DNA_ligase_N_sf"/>
</dbReference>
<evidence type="ECO:0000256" key="11">
    <source>
        <dbReference type="RuleBase" id="RU000617"/>
    </source>
</evidence>
<keyword evidence="8 11" id="KW-0234">DNA repair</keyword>
<dbReference type="InterPro" id="IPR036866">
    <property type="entry name" value="RibonucZ/Hydroxyglut_hydro"/>
</dbReference>
<feature type="domain" description="ATP-dependent DNA ligase family profile" evidence="14">
    <location>
        <begin position="1169"/>
        <end position="1316"/>
    </location>
</feature>
<dbReference type="Gene3D" id="3.40.50.12650">
    <property type="match status" value="1"/>
</dbReference>
<dbReference type="GO" id="GO:0006310">
    <property type="term" value="P:DNA recombination"/>
    <property type="evidence" value="ECO:0007669"/>
    <property type="project" value="UniProtKB-KW"/>
</dbReference>
<comment type="caution">
    <text evidence="15">The sequence shown here is derived from an EMBL/GenBank/DDBJ whole genome shotgun (WGS) entry which is preliminary data.</text>
</comment>
<protein>
    <recommendedName>
        <fullName evidence="11">DNA ligase</fullName>
        <ecNumber evidence="11">6.5.1.1</ecNumber>
    </recommendedName>
</protein>